<dbReference type="Proteomes" id="UP000266906">
    <property type="component" value="Unassembled WGS sequence"/>
</dbReference>
<feature type="domain" description="HTH cro/C1-type" evidence="2">
    <location>
        <begin position="17"/>
        <end position="71"/>
    </location>
</feature>
<evidence type="ECO:0000256" key="1">
    <source>
        <dbReference type="SAM" id="MobiDB-lite"/>
    </source>
</evidence>
<feature type="region of interest" description="Disordered" evidence="1">
    <location>
        <begin position="1"/>
        <end position="23"/>
    </location>
</feature>
<dbReference type="PROSITE" id="PS50943">
    <property type="entry name" value="HTH_CROC1"/>
    <property type="match status" value="1"/>
</dbReference>
<dbReference type="Pfam" id="PF13560">
    <property type="entry name" value="HTH_31"/>
    <property type="match status" value="1"/>
</dbReference>
<dbReference type="InterPro" id="IPR010982">
    <property type="entry name" value="Lambda_DNA-bd_dom_sf"/>
</dbReference>
<gene>
    <name evidence="3" type="ORF">EDD38_1942</name>
</gene>
<dbReference type="InterPro" id="IPR001387">
    <property type="entry name" value="Cro/C1-type_HTH"/>
</dbReference>
<organism evidence="3 4">
    <name type="scientific">Kitasatospora cineracea</name>
    <dbReference type="NCBI Taxonomy" id="88074"/>
    <lineage>
        <taxon>Bacteria</taxon>
        <taxon>Bacillati</taxon>
        <taxon>Actinomycetota</taxon>
        <taxon>Actinomycetes</taxon>
        <taxon>Kitasatosporales</taxon>
        <taxon>Streptomycetaceae</taxon>
        <taxon>Kitasatospora</taxon>
    </lineage>
</organism>
<dbReference type="GO" id="GO:0003677">
    <property type="term" value="F:DNA binding"/>
    <property type="evidence" value="ECO:0007669"/>
    <property type="project" value="InterPro"/>
</dbReference>
<dbReference type="SUPFAM" id="SSF47413">
    <property type="entry name" value="lambda repressor-like DNA-binding domains"/>
    <property type="match status" value="1"/>
</dbReference>
<feature type="compositionally biased region" description="Basic and acidic residues" evidence="1">
    <location>
        <begin position="1"/>
        <end position="13"/>
    </location>
</feature>
<name>A0A3N4RRE6_9ACTN</name>
<dbReference type="SMART" id="SM00530">
    <property type="entry name" value="HTH_XRE"/>
    <property type="match status" value="1"/>
</dbReference>
<proteinExistence type="predicted"/>
<dbReference type="Gene3D" id="1.10.260.40">
    <property type="entry name" value="lambda repressor-like DNA-binding domains"/>
    <property type="match status" value="1"/>
</dbReference>
<comment type="caution">
    <text evidence="3">The sequence shown here is derived from an EMBL/GenBank/DDBJ whole genome shotgun (WGS) entry which is preliminary data.</text>
</comment>
<evidence type="ECO:0000259" key="2">
    <source>
        <dbReference type="PROSITE" id="PS50943"/>
    </source>
</evidence>
<dbReference type="CDD" id="cd00093">
    <property type="entry name" value="HTH_XRE"/>
    <property type="match status" value="1"/>
</dbReference>
<sequence length="87" mass="9239">METRQRTDPRETFGRALRGHRQEARLTQQELAAKAGLGVRTLSDLERGAAGPRPATAALLCAALGLGAPDAEGFHALALAGWHAARR</sequence>
<evidence type="ECO:0000313" key="4">
    <source>
        <dbReference type="Proteomes" id="UP000266906"/>
    </source>
</evidence>
<accession>A0A3N4RRE6</accession>
<protein>
    <submittedName>
        <fullName evidence="3">Helix-turn-helix protein</fullName>
    </submittedName>
</protein>
<dbReference type="EMBL" id="RKQG01000001">
    <property type="protein sequence ID" value="RPE33649.1"/>
    <property type="molecule type" value="Genomic_DNA"/>
</dbReference>
<evidence type="ECO:0000313" key="3">
    <source>
        <dbReference type="EMBL" id="RPE33649.1"/>
    </source>
</evidence>
<dbReference type="RefSeq" id="WP_123817888.1">
    <property type="nucleotide sequence ID" value="NZ_JBEYIY010000005.1"/>
</dbReference>
<dbReference type="AlphaFoldDB" id="A0A3N4RRE6"/>
<keyword evidence="4" id="KW-1185">Reference proteome</keyword>
<reference evidence="3 4" key="1">
    <citation type="submission" date="2018-11" db="EMBL/GenBank/DDBJ databases">
        <title>Sequencing the genomes of 1000 actinobacteria strains.</title>
        <authorList>
            <person name="Klenk H.-P."/>
        </authorList>
    </citation>
    <scope>NUCLEOTIDE SEQUENCE [LARGE SCALE GENOMIC DNA]</scope>
    <source>
        <strain evidence="3 4">DSM 44781</strain>
    </source>
</reference>